<organism evidence="10 11">
    <name type="scientific">Terrabacter aerolatus</name>
    <dbReference type="NCBI Taxonomy" id="422442"/>
    <lineage>
        <taxon>Bacteria</taxon>
        <taxon>Bacillati</taxon>
        <taxon>Actinomycetota</taxon>
        <taxon>Actinomycetes</taxon>
        <taxon>Micrococcales</taxon>
        <taxon>Intrasporangiaceae</taxon>
        <taxon>Terrabacter</taxon>
    </lineage>
</organism>
<evidence type="ECO:0000256" key="4">
    <source>
        <dbReference type="ARBA" id="ARBA00022692"/>
    </source>
</evidence>
<dbReference type="PANTHER" id="PTHR30193:SF37">
    <property type="entry name" value="INNER MEMBRANE ABC TRANSPORTER PERMEASE PROTEIN YCJO"/>
    <property type="match status" value="1"/>
</dbReference>
<evidence type="ECO:0000259" key="9">
    <source>
        <dbReference type="PROSITE" id="PS50928"/>
    </source>
</evidence>
<feature type="transmembrane region" description="Helical" evidence="7">
    <location>
        <begin position="351"/>
        <end position="371"/>
    </location>
</feature>
<dbReference type="Gene3D" id="1.10.3720.10">
    <property type="entry name" value="MetI-like"/>
    <property type="match status" value="1"/>
</dbReference>
<gene>
    <name evidence="10" type="ORF">TAE01_21880</name>
</gene>
<dbReference type="InterPro" id="IPR000515">
    <property type="entry name" value="MetI-like"/>
</dbReference>
<dbReference type="RefSeq" id="WP_246111275.1">
    <property type="nucleotide sequence ID" value="NZ_BJYX01000010.1"/>
</dbReference>
<dbReference type="AlphaFoldDB" id="A0A512D1N8"/>
<feature type="transmembrane region" description="Helical" evidence="7">
    <location>
        <begin position="131"/>
        <end position="153"/>
    </location>
</feature>
<feature type="region of interest" description="Disordered" evidence="8">
    <location>
        <begin position="16"/>
        <end position="51"/>
    </location>
</feature>
<evidence type="ECO:0000256" key="2">
    <source>
        <dbReference type="ARBA" id="ARBA00022448"/>
    </source>
</evidence>
<dbReference type="PANTHER" id="PTHR30193">
    <property type="entry name" value="ABC TRANSPORTER PERMEASE PROTEIN"/>
    <property type="match status" value="1"/>
</dbReference>
<evidence type="ECO:0000313" key="11">
    <source>
        <dbReference type="Proteomes" id="UP000321534"/>
    </source>
</evidence>
<evidence type="ECO:0000256" key="7">
    <source>
        <dbReference type="RuleBase" id="RU363032"/>
    </source>
</evidence>
<evidence type="ECO:0000256" key="5">
    <source>
        <dbReference type="ARBA" id="ARBA00022989"/>
    </source>
</evidence>
<dbReference type="SUPFAM" id="SSF161098">
    <property type="entry name" value="MetI-like"/>
    <property type="match status" value="1"/>
</dbReference>
<evidence type="ECO:0000256" key="1">
    <source>
        <dbReference type="ARBA" id="ARBA00004651"/>
    </source>
</evidence>
<feature type="transmembrane region" description="Helical" evidence="7">
    <location>
        <begin position="165"/>
        <end position="186"/>
    </location>
</feature>
<protein>
    <submittedName>
        <fullName evidence="10">Sugar ABC transporter permease</fullName>
    </submittedName>
</protein>
<proteinExistence type="inferred from homology"/>
<dbReference type="GO" id="GO:0055085">
    <property type="term" value="P:transmembrane transport"/>
    <property type="evidence" value="ECO:0007669"/>
    <property type="project" value="InterPro"/>
</dbReference>
<comment type="caution">
    <text evidence="10">The sequence shown here is derived from an EMBL/GenBank/DDBJ whole genome shotgun (WGS) entry which is preliminary data.</text>
</comment>
<evidence type="ECO:0000313" key="10">
    <source>
        <dbReference type="EMBL" id="GEO30378.1"/>
    </source>
</evidence>
<keyword evidence="11" id="KW-1185">Reference proteome</keyword>
<evidence type="ECO:0000256" key="3">
    <source>
        <dbReference type="ARBA" id="ARBA00022475"/>
    </source>
</evidence>
<name>A0A512D1N8_9MICO</name>
<sequence length="394" mass="42968">MARIDDERPLEEVVISRGARHAGSTSDQVGRPTGRPGGRGSRTPRSRGGIRGREGTAGWVFVAPMIIILGLFLVIPIGMALWVSFTNWQGNTNPFAVGQGTDVVGLKNYTDLFAKDGLTRDNFMQSIGNTFYYVLLVVPLQTILALGLALLVNNTMLKGRSFFRTAFYFPSVTSSIAIATVFLFLFSNTGAVNALLGFFGIDGPQWFSDSRGLLHLAFNAVGVDNPGWAQGQILGRSLWDWLSGPSVAMFVIIFLVVWTTSGTFMLMFIAALQDLPVEIDEAAALDGTTGWQKLRHVTLPMIKPALFLVITLGLIGTWQVFDQIYVMGKGAPAGTTLSPAFLSYQQSFGNFRYGSGAAMAFVVFLIIVVLTRVQRYVLTDKDERKPIFGLGGRK</sequence>
<feature type="transmembrane region" description="Helical" evidence="7">
    <location>
        <begin position="301"/>
        <end position="321"/>
    </location>
</feature>
<keyword evidence="3" id="KW-1003">Cell membrane</keyword>
<feature type="transmembrane region" description="Helical" evidence="7">
    <location>
        <begin position="57"/>
        <end position="85"/>
    </location>
</feature>
<keyword evidence="6 7" id="KW-0472">Membrane</keyword>
<comment type="subcellular location">
    <subcellularLocation>
        <location evidence="1 7">Cell membrane</location>
        <topology evidence="1 7">Multi-pass membrane protein</topology>
    </subcellularLocation>
</comment>
<feature type="domain" description="ABC transmembrane type-1" evidence="9">
    <location>
        <begin position="127"/>
        <end position="374"/>
    </location>
</feature>
<dbReference type="SUPFAM" id="SSF160964">
    <property type="entry name" value="MalF N-terminal region-like"/>
    <property type="match status" value="1"/>
</dbReference>
<feature type="transmembrane region" description="Helical" evidence="7">
    <location>
        <begin position="247"/>
        <end position="272"/>
    </location>
</feature>
<dbReference type="GO" id="GO:0005886">
    <property type="term" value="C:plasma membrane"/>
    <property type="evidence" value="ECO:0007669"/>
    <property type="project" value="UniProtKB-SubCell"/>
</dbReference>
<keyword evidence="5 7" id="KW-1133">Transmembrane helix</keyword>
<keyword evidence="4 7" id="KW-0812">Transmembrane</keyword>
<comment type="similarity">
    <text evidence="7">Belongs to the binding-protein-dependent transport system permease family.</text>
</comment>
<keyword evidence="2 7" id="KW-0813">Transport</keyword>
<dbReference type="PROSITE" id="PS50928">
    <property type="entry name" value="ABC_TM1"/>
    <property type="match status" value="1"/>
</dbReference>
<dbReference type="Pfam" id="PF00528">
    <property type="entry name" value="BPD_transp_1"/>
    <property type="match status" value="1"/>
</dbReference>
<reference evidence="10 11" key="1">
    <citation type="submission" date="2019-07" db="EMBL/GenBank/DDBJ databases">
        <title>Whole genome shotgun sequence of Terrabacter aerolatus NBRC 106305.</title>
        <authorList>
            <person name="Hosoyama A."/>
            <person name="Uohara A."/>
            <person name="Ohji S."/>
            <person name="Ichikawa N."/>
        </authorList>
    </citation>
    <scope>NUCLEOTIDE SEQUENCE [LARGE SCALE GENOMIC DNA]</scope>
    <source>
        <strain evidence="10 11">NBRC 106305</strain>
    </source>
</reference>
<dbReference type="InterPro" id="IPR035906">
    <property type="entry name" value="MetI-like_sf"/>
</dbReference>
<accession>A0A512D1N8</accession>
<evidence type="ECO:0000256" key="6">
    <source>
        <dbReference type="ARBA" id="ARBA00023136"/>
    </source>
</evidence>
<dbReference type="EMBL" id="BJYX01000010">
    <property type="protein sequence ID" value="GEO30378.1"/>
    <property type="molecule type" value="Genomic_DNA"/>
</dbReference>
<dbReference type="Proteomes" id="UP000321534">
    <property type="component" value="Unassembled WGS sequence"/>
</dbReference>
<dbReference type="InterPro" id="IPR051393">
    <property type="entry name" value="ABC_transporter_permease"/>
</dbReference>
<dbReference type="CDD" id="cd06261">
    <property type="entry name" value="TM_PBP2"/>
    <property type="match status" value="1"/>
</dbReference>
<evidence type="ECO:0000256" key="8">
    <source>
        <dbReference type="SAM" id="MobiDB-lite"/>
    </source>
</evidence>